<protein>
    <recommendedName>
        <fullName evidence="2">LexA repressor DNA-binding domain-containing protein</fullName>
    </recommendedName>
</protein>
<feature type="coiled-coil region" evidence="1">
    <location>
        <begin position="84"/>
        <end position="132"/>
    </location>
</feature>
<dbReference type="Pfam" id="PF01726">
    <property type="entry name" value="LexA_DNA_bind"/>
    <property type="match status" value="1"/>
</dbReference>
<gene>
    <name evidence="3" type="ORF">KGD84_33050</name>
</gene>
<dbReference type="RefSeq" id="WP_220565954.1">
    <property type="nucleotide sequence ID" value="NZ_CP074136.1"/>
</dbReference>
<keyword evidence="3" id="KW-0614">Plasmid</keyword>
<reference evidence="4" key="1">
    <citation type="submission" date="2021-05" db="EMBL/GenBank/DDBJ databases">
        <title>Direct Submission.</title>
        <authorList>
            <person name="Li K."/>
            <person name="Gao J."/>
        </authorList>
    </citation>
    <scope>NUCLEOTIDE SEQUENCE [LARGE SCALE GENOMIC DNA]</scope>
    <source>
        <strain evidence="4">Mg02</strain>
        <plasmid evidence="4">unnamed4</plasmid>
    </source>
</reference>
<proteinExistence type="predicted"/>
<dbReference type="InterPro" id="IPR006199">
    <property type="entry name" value="LexA_DNA-bd_dom"/>
</dbReference>
<dbReference type="EMBL" id="CP074136">
    <property type="protein sequence ID" value="QUX26528.1"/>
    <property type="molecule type" value="Genomic_DNA"/>
</dbReference>
<evidence type="ECO:0000259" key="2">
    <source>
        <dbReference type="Pfam" id="PF01726"/>
    </source>
</evidence>
<dbReference type="SUPFAM" id="SSF46785">
    <property type="entry name" value="Winged helix' DNA-binding domain"/>
    <property type="match status" value="1"/>
</dbReference>
<dbReference type="Proteomes" id="UP000676079">
    <property type="component" value="Plasmid unnamed4"/>
</dbReference>
<evidence type="ECO:0000313" key="4">
    <source>
        <dbReference type="Proteomes" id="UP000676079"/>
    </source>
</evidence>
<name>A0A975QCD4_9ACTN</name>
<evidence type="ECO:0000256" key="1">
    <source>
        <dbReference type="SAM" id="Coils"/>
    </source>
</evidence>
<accession>A0A975QCD4</accession>
<evidence type="ECO:0000313" key="3">
    <source>
        <dbReference type="EMBL" id="QUX26528.1"/>
    </source>
</evidence>
<organism evidence="3 4">
    <name type="scientific">Nocardiopsis changdeensis</name>
    <dbReference type="NCBI Taxonomy" id="2831969"/>
    <lineage>
        <taxon>Bacteria</taxon>
        <taxon>Bacillati</taxon>
        <taxon>Actinomycetota</taxon>
        <taxon>Actinomycetes</taxon>
        <taxon>Streptosporangiales</taxon>
        <taxon>Nocardiopsidaceae</taxon>
        <taxon>Nocardiopsis</taxon>
    </lineage>
</organism>
<keyword evidence="1" id="KW-0175">Coiled coil</keyword>
<sequence>MPQLLTAPQSTVLHAIAALTQEMGHAPTLREIGARAGLASASSVTHHVRALERLGMITRNPRAPRSVRLVGAAATAPVKDLPDLVALTRTAHDAEQRTRAAESELSTLRTQAARARTRAERLERQVKTVRALHKPVPEHPRALLDPHGSDTECIACGRDVFTDQRRHHFDLLTETWRCTARGARSPMVCPVCRDGQGRRLAAPCPTFQAVDPTAP</sequence>
<dbReference type="Gene3D" id="1.10.10.10">
    <property type="entry name" value="Winged helix-like DNA-binding domain superfamily/Winged helix DNA-binding domain"/>
    <property type="match status" value="1"/>
</dbReference>
<dbReference type="InterPro" id="IPR036390">
    <property type="entry name" value="WH_DNA-bd_sf"/>
</dbReference>
<keyword evidence="4" id="KW-1185">Reference proteome</keyword>
<geneLocation type="plasmid" evidence="3 4">
    <name>unnamed4</name>
</geneLocation>
<feature type="domain" description="LexA repressor DNA-binding" evidence="2">
    <location>
        <begin position="5"/>
        <end position="65"/>
    </location>
</feature>
<dbReference type="InterPro" id="IPR036388">
    <property type="entry name" value="WH-like_DNA-bd_sf"/>
</dbReference>